<dbReference type="AlphaFoldDB" id="A0A6G8IH46"/>
<dbReference type="KEGG" id="hcz:G9Q37_10325"/>
<evidence type="ECO:0000313" key="2">
    <source>
        <dbReference type="Proteomes" id="UP000503162"/>
    </source>
</evidence>
<dbReference type="Proteomes" id="UP000503162">
    <property type="component" value="Chromosome"/>
</dbReference>
<reference evidence="1 2" key="1">
    <citation type="submission" date="2020-03" db="EMBL/GenBank/DDBJ databases">
        <title>Hydrogenophaga sp. nov. isolated from cyanobacterial mat.</title>
        <authorList>
            <person name="Thorat V."/>
            <person name="Kirdat K."/>
            <person name="Tiwarekar B."/>
            <person name="Costa E.D."/>
            <person name="Yadav A."/>
        </authorList>
    </citation>
    <scope>NUCLEOTIDE SEQUENCE [LARGE SCALE GENOMIC DNA]</scope>
    <source>
        <strain evidence="1 2">BA0156</strain>
    </source>
</reference>
<dbReference type="EMBL" id="CP049989">
    <property type="protein sequence ID" value="QIM52512.1"/>
    <property type="molecule type" value="Genomic_DNA"/>
</dbReference>
<proteinExistence type="predicted"/>
<dbReference type="RefSeq" id="WP_166227114.1">
    <property type="nucleotide sequence ID" value="NZ_CP049989.1"/>
</dbReference>
<sequence length="142" mass="15650">MFITAPGLFQYLHPSQVAPRQTHWPAVTLALERPWYLLVHDVCCHGQRRSQTTLVGWDASLLDLLAQMPAADLSGIARLAPRRGAGPRWALDWMGALWAPAPGESPAVGPLLFQRGRDPQLRTTDGWPVGDAPGRRLLFEAP</sequence>
<protein>
    <submittedName>
        <fullName evidence="1">Uncharacterized protein</fullName>
    </submittedName>
</protein>
<accession>A0A6G8IH46</accession>
<keyword evidence="2" id="KW-1185">Reference proteome</keyword>
<organism evidence="1 2">
    <name type="scientific">Hydrogenophaga crocea</name>
    <dbReference type="NCBI Taxonomy" id="2716225"/>
    <lineage>
        <taxon>Bacteria</taxon>
        <taxon>Pseudomonadati</taxon>
        <taxon>Pseudomonadota</taxon>
        <taxon>Betaproteobacteria</taxon>
        <taxon>Burkholderiales</taxon>
        <taxon>Comamonadaceae</taxon>
        <taxon>Hydrogenophaga</taxon>
    </lineage>
</organism>
<name>A0A6G8IH46_9BURK</name>
<evidence type="ECO:0000313" key="1">
    <source>
        <dbReference type="EMBL" id="QIM52512.1"/>
    </source>
</evidence>
<gene>
    <name evidence="1" type="ORF">G9Q37_10325</name>
</gene>